<evidence type="ECO:0000259" key="2">
    <source>
        <dbReference type="PROSITE" id="PS50802"/>
    </source>
</evidence>
<accession>A0A1M2VMG0</accession>
<sequence>MSLVEPDLAPKPIATNPEENSQMLDAQLRQLGLYAAHTIGDGNCLFRALSDQLYGTPSSHPKLRQDICDWIEAHKERYAPFVEDERGLEHHLSCMRQPATYGGHLELSAFAHMTKRNVKVIQPGLVYVIEWDAGGDFADEPADTETSPPVDDTALDSREKRRQRRERLRSASDKHTWDAGELTTSQGTVYVAYHDWEHFSSIRNLRGPHTGLPNVSEMPAPDGEPSSPPPSKKKPASKVKAKPTKAREPKKADAPVLSIADEDALPSTPSQIPLPISTSPSPPPTSAPSSQASAFPAISSLEPHSYRSPKRTFDESSASSQAASESSQSAAKRAKSSSRTPSTLNTESTNMSALAGKELTMDTDDMDTPDLSASGSSAESVSSLSSLSSSPSATPPPPDLPVEKPLTRRQRKKLGLPRPRVAAVGRTGARTRSAGKIVIPGGKFQKTSGKTAGDDTSEEDQEANAEWRKNGTGRVDVRGFRELKI</sequence>
<dbReference type="CDD" id="cd22756">
    <property type="entry name" value="OTU_OTUD3-like"/>
    <property type="match status" value="1"/>
</dbReference>
<dbReference type="AlphaFoldDB" id="A0A1M2VMG0"/>
<protein>
    <submittedName>
        <fullName evidence="3">OTU domain-containing protein 3</fullName>
    </submittedName>
</protein>
<evidence type="ECO:0000313" key="3">
    <source>
        <dbReference type="EMBL" id="OJT08756.1"/>
    </source>
</evidence>
<name>A0A1M2VMG0_TRAPU</name>
<keyword evidence="4" id="KW-1185">Reference proteome</keyword>
<dbReference type="EMBL" id="MNAD01001018">
    <property type="protein sequence ID" value="OJT08756.1"/>
    <property type="molecule type" value="Genomic_DNA"/>
</dbReference>
<dbReference type="PROSITE" id="PS50802">
    <property type="entry name" value="OTU"/>
    <property type="match status" value="1"/>
</dbReference>
<dbReference type="InterPro" id="IPR038765">
    <property type="entry name" value="Papain-like_cys_pep_sf"/>
</dbReference>
<dbReference type="Proteomes" id="UP000184267">
    <property type="component" value="Unassembled WGS sequence"/>
</dbReference>
<evidence type="ECO:0000313" key="4">
    <source>
        <dbReference type="Proteomes" id="UP000184267"/>
    </source>
</evidence>
<feature type="compositionally biased region" description="Low complexity" evidence="1">
    <location>
        <begin position="265"/>
        <end position="279"/>
    </location>
</feature>
<dbReference type="STRING" id="154538.A0A1M2VMG0"/>
<reference evidence="3 4" key="1">
    <citation type="submission" date="2016-10" db="EMBL/GenBank/DDBJ databases">
        <title>Genome sequence of the basidiomycete white-rot fungus Trametes pubescens.</title>
        <authorList>
            <person name="Makela M.R."/>
            <person name="Granchi Z."/>
            <person name="Peng M."/>
            <person name="De Vries R.P."/>
            <person name="Grigoriev I."/>
            <person name="Riley R."/>
            <person name="Hilden K."/>
        </authorList>
    </citation>
    <scope>NUCLEOTIDE SEQUENCE [LARGE SCALE GENOMIC DNA]</scope>
    <source>
        <strain evidence="3 4">FBCC735</strain>
    </source>
</reference>
<dbReference type="GO" id="GO:0004843">
    <property type="term" value="F:cysteine-type deubiquitinase activity"/>
    <property type="evidence" value="ECO:0007669"/>
    <property type="project" value="TreeGrafter"/>
</dbReference>
<dbReference type="InterPro" id="IPR003323">
    <property type="entry name" value="OTU_dom"/>
</dbReference>
<feature type="region of interest" description="Disordered" evidence="1">
    <location>
        <begin position="207"/>
        <end position="469"/>
    </location>
</feature>
<dbReference type="PANTHER" id="PTHR12419:SF7">
    <property type="entry name" value="OTU DOMAIN-CONTAINING PROTEIN 3"/>
    <property type="match status" value="1"/>
</dbReference>
<feature type="compositionally biased region" description="Basic and acidic residues" evidence="1">
    <location>
        <begin position="168"/>
        <end position="178"/>
    </location>
</feature>
<dbReference type="SUPFAM" id="SSF54001">
    <property type="entry name" value="Cysteine proteinases"/>
    <property type="match status" value="1"/>
</dbReference>
<feature type="compositionally biased region" description="Basic residues" evidence="1">
    <location>
        <begin position="231"/>
        <end position="244"/>
    </location>
</feature>
<dbReference type="OrthoDB" id="415023at2759"/>
<dbReference type="Gene3D" id="3.90.70.80">
    <property type="match status" value="1"/>
</dbReference>
<feature type="domain" description="OTU" evidence="2">
    <location>
        <begin position="33"/>
        <end position="205"/>
    </location>
</feature>
<feature type="compositionally biased region" description="Low complexity" evidence="1">
    <location>
        <begin position="287"/>
        <end position="300"/>
    </location>
</feature>
<comment type="caution">
    <text evidence="3">The sequence shown here is derived from an EMBL/GenBank/DDBJ whole genome shotgun (WGS) entry which is preliminary data.</text>
</comment>
<feature type="compositionally biased region" description="Low complexity" evidence="1">
    <location>
        <begin position="315"/>
        <end position="331"/>
    </location>
</feature>
<feature type="compositionally biased region" description="Polar residues" evidence="1">
    <location>
        <begin position="340"/>
        <end position="352"/>
    </location>
</feature>
<evidence type="ECO:0000256" key="1">
    <source>
        <dbReference type="SAM" id="MobiDB-lite"/>
    </source>
</evidence>
<dbReference type="Pfam" id="PF02338">
    <property type="entry name" value="OTU"/>
    <property type="match status" value="1"/>
</dbReference>
<dbReference type="GO" id="GO:0016579">
    <property type="term" value="P:protein deubiquitination"/>
    <property type="evidence" value="ECO:0007669"/>
    <property type="project" value="TreeGrafter"/>
</dbReference>
<dbReference type="OMA" id="NLRGPHT"/>
<organism evidence="3 4">
    <name type="scientific">Trametes pubescens</name>
    <name type="common">White-rot fungus</name>
    <dbReference type="NCBI Taxonomy" id="154538"/>
    <lineage>
        <taxon>Eukaryota</taxon>
        <taxon>Fungi</taxon>
        <taxon>Dikarya</taxon>
        <taxon>Basidiomycota</taxon>
        <taxon>Agaricomycotina</taxon>
        <taxon>Agaricomycetes</taxon>
        <taxon>Polyporales</taxon>
        <taxon>Polyporaceae</taxon>
        <taxon>Trametes</taxon>
    </lineage>
</organism>
<feature type="region of interest" description="Disordered" evidence="1">
    <location>
        <begin position="138"/>
        <end position="179"/>
    </location>
</feature>
<feature type="region of interest" description="Disordered" evidence="1">
    <location>
        <begin position="1"/>
        <end position="20"/>
    </location>
</feature>
<gene>
    <name evidence="3" type="ORF">TRAPUB_366</name>
</gene>
<dbReference type="PANTHER" id="PTHR12419">
    <property type="entry name" value="OTU DOMAIN CONTAINING PROTEIN"/>
    <property type="match status" value="1"/>
</dbReference>
<proteinExistence type="predicted"/>
<feature type="compositionally biased region" description="Low complexity" evidence="1">
    <location>
        <begin position="369"/>
        <end position="392"/>
    </location>
</feature>
<dbReference type="InterPro" id="IPR050704">
    <property type="entry name" value="Peptidase_C85-like"/>
</dbReference>